<dbReference type="Pfam" id="PF02595">
    <property type="entry name" value="Gly_kinase"/>
    <property type="match status" value="1"/>
</dbReference>
<comment type="similarity">
    <text evidence="1 4">Belongs to the glycerate kinase type-1 family.</text>
</comment>
<dbReference type="SUPFAM" id="SSF110738">
    <property type="entry name" value="Glycerate kinase I"/>
    <property type="match status" value="1"/>
</dbReference>
<dbReference type="NCBIfam" id="TIGR00045">
    <property type="entry name" value="glycerate kinase"/>
    <property type="match status" value="1"/>
</dbReference>
<dbReference type="InterPro" id="IPR036129">
    <property type="entry name" value="Glycerate_kinase_sf"/>
</dbReference>
<dbReference type="PANTHER" id="PTHR21599">
    <property type="entry name" value="GLYCERATE KINASE"/>
    <property type="match status" value="1"/>
</dbReference>
<sequence>MFVPDSYKGSLPAADAARALAHGWGIVDANLRPVLMPMADGGEGTIAAIEAAVSGALRVPVQVTHPTNQGASSVGTSWLLLPADPDAERGTAVVELASTAGLELLGDKLDPWNASTYGFGQAIAAALDFGISKLVLAIGSSASTDGGVGMLAALGATVGGVDPHRVRGAASLGAITSIDISTMRPLPSGGATVITDVTSPLIGAAGAASLFGRQKGFEPAELLAVDELLATLPRMLAVDPASPGAGAAGGTGYAALAWGANLTRGADTVAEIIGLRSAIAQADFVVTGEGSYDNQSTLGKVPGFVLELARDLHRPAAIVAGRLAHDALGDGFSAAVSLTELAGNTDLAVDQPERWLRQAGASLASWASVNGGEHASRQR</sequence>
<evidence type="ECO:0000313" key="5">
    <source>
        <dbReference type="EMBL" id="WQB70706.1"/>
    </source>
</evidence>
<dbReference type="InterPro" id="IPR018193">
    <property type="entry name" value="Glyc_kinase_flavodox-like_fold"/>
</dbReference>
<dbReference type="Proteomes" id="UP001324533">
    <property type="component" value="Chromosome"/>
</dbReference>
<dbReference type="InterPro" id="IPR018197">
    <property type="entry name" value="Glycerate_kinase_RE-like"/>
</dbReference>
<keyword evidence="6" id="KW-1185">Reference proteome</keyword>
<accession>A0ABZ0VAQ0</accession>
<dbReference type="Gene3D" id="3.90.1510.10">
    <property type="entry name" value="Glycerate kinase, domain 2"/>
    <property type="match status" value="1"/>
</dbReference>
<dbReference type="PANTHER" id="PTHR21599:SF0">
    <property type="entry name" value="GLYCERATE KINASE"/>
    <property type="match status" value="1"/>
</dbReference>
<proteinExistence type="inferred from homology"/>
<evidence type="ECO:0000313" key="6">
    <source>
        <dbReference type="Proteomes" id="UP001324533"/>
    </source>
</evidence>
<protein>
    <submittedName>
        <fullName evidence="5">Glycerate kinase</fullName>
        <ecNumber evidence="5">2.7.1.31</ecNumber>
    </submittedName>
</protein>
<dbReference type="InterPro" id="IPR004381">
    <property type="entry name" value="Glycerate_kinase"/>
</dbReference>
<dbReference type="PIRSF" id="PIRSF006078">
    <property type="entry name" value="GlxK"/>
    <property type="match status" value="1"/>
</dbReference>
<name>A0ABZ0VAQ0_9MICO</name>
<gene>
    <name evidence="5" type="ORF">T9R20_01745</name>
</gene>
<organism evidence="5 6">
    <name type="scientific">Microbacterium invictum</name>
    <dbReference type="NCBI Taxonomy" id="515415"/>
    <lineage>
        <taxon>Bacteria</taxon>
        <taxon>Bacillati</taxon>
        <taxon>Actinomycetota</taxon>
        <taxon>Actinomycetes</taxon>
        <taxon>Micrococcales</taxon>
        <taxon>Microbacteriaceae</taxon>
        <taxon>Microbacterium</taxon>
    </lineage>
</organism>
<evidence type="ECO:0000256" key="1">
    <source>
        <dbReference type="ARBA" id="ARBA00006284"/>
    </source>
</evidence>
<keyword evidence="2 4" id="KW-0808">Transferase</keyword>
<keyword evidence="3 4" id="KW-0418">Kinase</keyword>
<dbReference type="EC" id="2.7.1.31" evidence="5"/>
<evidence type="ECO:0000256" key="2">
    <source>
        <dbReference type="ARBA" id="ARBA00022679"/>
    </source>
</evidence>
<dbReference type="RefSeq" id="WP_322410843.1">
    <property type="nucleotide sequence ID" value="NZ_CP139779.1"/>
</dbReference>
<dbReference type="GO" id="GO:0008887">
    <property type="term" value="F:glycerate kinase activity"/>
    <property type="evidence" value="ECO:0007669"/>
    <property type="project" value="UniProtKB-EC"/>
</dbReference>
<reference evidence="5 6" key="1">
    <citation type="submission" date="2023-06" db="EMBL/GenBank/DDBJ databases">
        <title>Rock-solubilizing bacteria, Microbacterium invictum, promotes re-establishment of vegetation in rocky wasteland by accelerating rock bio-weathering and reshaping soil bacterial community.</title>
        <authorList>
            <person name="Liu C."/>
        </authorList>
    </citation>
    <scope>NUCLEOTIDE SEQUENCE [LARGE SCALE GENOMIC DNA]</scope>
    <source>
        <strain evidence="5 6">X-18</strain>
    </source>
</reference>
<evidence type="ECO:0000256" key="4">
    <source>
        <dbReference type="PIRNR" id="PIRNR006078"/>
    </source>
</evidence>
<dbReference type="Gene3D" id="3.40.50.10350">
    <property type="entry name" value="Glycerate kinase, domain 1"/>
    <property type="match status" value="1"/>
</dbReference>
<dbReference type="EMBL" id="CP139779">
    <property type="protein sequence ID" value="WQB70706.1"/>
    <property type="molecule type" value="Genomic_DNA"/>
</dbReference>
<evidence type="ECO:0000256" key="3">
    <source>
        <dbReference type="ARBA" id="ARBA00022777"/>
    </source>
</evidence>